<dbReference type="InterPro" id="IPR036942">
    <property type="entry name" value="Beta-barrel_TonB_sf"/>
</dbReference>
<comment type="subcellular location">
    <subcellularLocation>
        <location evidence="1">Cell outer membrane</location>
    </subcellularLocation>
</comment>
<feature type="signal peptide" evidence="4">
    <location>
        <begin position="1"/>
        <end position="29"/>
    </location>
</feature>
<keyword evidence="3" id="KW-0998">Cell outer membrane</keyword>
<keyword evidence="2" id="KW-0472">Membrane</keyword>
<dbReference type="InterPro" id="IPR008969">
    <property type="entry name" value="CarboxyPept-like_regulatory"/>
</dbReference>
<protein>
    <submittedName>
        <fullName evidence="6">Carboxypeptidase regulatory-like domain-containing protein</fullName>
    </submittedName>
</protein>
<evidence type="ECO:0000256" key="4">
    <source>
        <dbReference type="SAM" id="SignalP"/>
    </source>
</evidence>
<dbReference type="RefSeq" id="WP_263371956.1">
    <property type="nucleotide sequence ID" value="NZ_JAGSYD010000003.1"/>
</dbReference>
<evidence type="ECO:0000259" key="5">
    <source>
        <dbReference type="Pfam" id="PF25183"/>
    </source>
</evidence>
<dbReference type="SUPFAM" id="SSF49464">
    <property type="entry name" value="Carboxypeptidase regulatory domain-like"/>
    <property type="match status" value="1"/>
</dbReference>
<feature type="chain" id="PRO_5046872197" evidence="4">
    <location>
        <begin position="30"/>
        <end position="1129"/>
    </location>
</feature>
<evidence type="ECO:0000313" key="6">
    <source>
        <dbReference type="EMBL" id="MFC6645595.1"/>
    </source>
</evidence>
<feature type="domain" description="TonB-dependent transporter Oar-like beta-barrel" evidence="5">
    <location>
        <begin position="238"/>
        <end position="1122"/>
    </location>
</feature>
<dbReference type="Pfam" id="PF25183">
    <property type="entry name" value="OMP_b-brl_4"/>
    <property type="match status" value="1"/>
</dbReference>
<evidence type="ECO:0000256" key="2">
    <source>
        <dbReference type="ARBA" id="ARBA00023136"/>
    </source>
</evidence>
<dbReference type="EMBL" id="JBHSWI010000001">
    <property type="protein sequence ID" value="MFC6645595.1"/>
    <property type="molecule type" value="Genomic_DNA"/>
</dbReference>
<dbReference type="Gene3D" id="2.40.170.20">
    <property type="entry name" value="TonB-dependent receptor, beta-barrel domain"/>
    <property type="match status" value="1"/>
</dbReference>
<dbReference type="Gene3D" id="2.60.40.1120">
    <property type="entry name" value="Carboxypeptidase-like, regulatory domain"/>
    <property type="match status" value="1"/>
</dbReference>
<sequence length="1129" mass="120945">MPSEPFLRRALRLSALSFALGVATSAAHAQALGELKGHVTDATGAAIPSASVTLTDSATHTALHARTTSAGDYDFSQLNSSRYTVAVEASGFASFTQVGITVTTGTTVRADVMLKAGNTEAVTVNSDLPLLQAATSDMATTIPGHQVQALPLNARNFIQLTQLAPGVALPPGQLLPRINGGRPRTNEYLYDGVSALQPEPGQVVFFPIIDDIAEFSVEANNVPAEFGRFNGGVVNVATRSGTADFHGSVYEFFRNEALNARNFFARTGAKPQYRRNMFGATLGGPIVKDKLFFFADYQGLKQRIGIPRISTVPTEAMRGGNFSGVAKIYNPCTTTTNGAGQTVRTEFTNDTITTAQCAFDAKALTILNLYPHAQSAAASNNYSYTNNDDDHQNQFDVRLDGALGRKDRGFVRYSYFSEADKPADYLPLYGGLISSASAVVGTSNVTGVTNVLGQQVVLNETHTFTSSLLNDFRVGYTRRGNSSLGAQLNGTATSVLGIPNIPVNSSYANTMPQFTFTGYQQLGSAASASGRYQTAVGELIDTLVWTKSSHTIKLGADLRRYELNAFAPPLPTGSFQFTTTGTDTTSTAGAVTGGNAFASFLLGQVDTYTVDLQQRTIRPRDYIHEFFAQDDWRVTPKLTLNLGARWTLHMPSTETHNQGAVFNLATQQLDYLGVNGNSRSARELHWTNVAPRVGFAYSPNALSVIRGGYGIVFIDQSGITTPFTTPQYPFIQNVQQKTTDGYIPAFALAAGPSQVTPIAATPDAGLGQSVYTANRKMGSGYSQQWNLAVQQAFTPNLSLEVAYIGSHIVHLGIPDQNLNQLTDAQIASGLAGGAAATNLTGQVANPYFNVLPRTSVLGASAKIAHAQLLKPYAQFQNIAIYRNNTGSSVYNGLSTKLEQRTREGLTFLVSYTWSKLIDPASSVFSSTVLSSPNTSSLIMADTYRPWLERDLSNGDMTNVASVSAVYELTKFKGHGFLTPVLGGWTINGIYTMQSGMPVTVTNSTNNNAFAGVPLQRPNIVGDPVLPSSQRNFQHWFNTSAFQAAPQFTFGNASRNPVRGPAYRDLDLSLSKHTALGAKTDLEFRAEVFDVTNTPGLGSPNGSVGAAAFGTITATSTDPRVVQFALRLSR</sequence>
<dbReference type="InterPro" id="IPR057601">
    <property type="entry name" value="Oar-like_b-barrel"/>
</dbReference>
<comment type="caution">
    <text evidence="6">The sequence shown here is derived from an EMBL/GenBank/DDBJ whole genome shotgun (WGS) entry which is preliminary data.</text>
</comment>
<dbReference type="Pfam" id="PF13620">
    <property type="entry name" value="CarboxypepD_reg"/>
    <property type="match status" value="1"/>
</dbReference>
<name>A0ABW1Z7U1_9BACT</name>
<keyword evidence="4" id="KW-0732">Signal</keyword>
<evidence type="ECO:0000256" key="3">
    <source>
        <dbReference type="ARBA" id="ARBA00023237"/>
    </source>
</evidence>
<evidence type="ECO:0000313" key="7">
    <source>
        <dbReference type="Proteomes" id="UP001596391"/>
    </source>
</evidence>
<organism evidence="6 7">
    <name type="scientific">Granulicella cerasi</name>
    <dbReference type="NCBI Taxonomy" id="741063"/>
    <lineage>
        <taxon>Bacteria</taxon>
        <taxon>Pseudomonadati</taxon>
        <taxon>Acidobacteriota</taxon>
        <taxon>Terriglobia</taxon>
        <taxon>Terriglobales</taxon>
        <taxon>Acidobacteriaceae</taxon>
        <taxon>Granulicella</taxon>
    </lineage>
</organism>
<dbReference type="SUPFAM" id="SSF56935">
    <property type="entry name" value="Porins"/>
    <property type="match status" value="1"/>
</dbReference>
<accession>A0ABW1Z7U1</accession>
<evidence type="ECO:0000256" key="1">
    <source>
        <dbReference type="ARBA" id="ARBA00004442"/>
    </source>
</evidence>
<reference evidence="7" key="1">
    <citation type="journal article" date="2019" name="Int. J. Syst. Evol. Microbiol.">
        <title>The Global Catalogue of Microorganisms (GCM) 10K type strain sequencing project: providing services to taxonomists for standard genome sequencing and annotation.</title>
        <authorList>
            <consortium name="The Broad Institute Genomics Platform"/>
            <consortium name="The Broad Institute Genome Sequencing Center for Infectious Disease"/>
            <person name="Wu L."/>
            <person name="Ma J."/>
        </authorList>
    </citation>
    <scope>NUCLEOTIDE SEQUENCE [LARGE SCALE GENOMIC DNA]</scope>
    <source>
        <strain evidence="7">CGMCC 1.16026</strain>
    </source>
</reference>
<gene>
    <name evidence="6" type="ORF">ACFQBQ_08370</name>
</gene>
<keyword evidence="7" id="KW-1185">Reference proteome</keyword>
<proteinExistence type="predicted"/>
<dbReference type="Proteomes" id="UP001596391">
    <property type="component" value="Unassembled WGS sequence"/>
</dbReference>